<organism evidence="2 3">
    <name type="scientific">Kockovaella imperatae</name>
    <dbReference type="NCBI Taxonomy" id="4999"/>
    <lineage>
        <taxon>Eukaryota</taxon>
        <taxon>Fungi</taxon>
        <taxon>Dikarya</taxon>
        <taxon>Basidiomycota</taxon>
        <taxon>Agaricomycotina</taxon>
        <taxon>Tremellomycetes</taxon>
        <taxon>Tremellales</taxon>
        <taxon>Cuniculitremaceae</taxon>
        <taxon>Kockovaella</taxon>
    </lineage>
</organism>
<name>A0A1Y1UN52_9TREE</name>
<keyword evidence="1" id="KW-0812">Transmembrane</keyword>
<proteinExistence type="predicted"/>
<dbReference type="Proteomes" id="UP000193218">
    <property type="component" value="Unassembled WGS sequence"/>
</dbReference>
<dbReference type="OrthoDB" id="5582002at2759"/>
<keyword evidence="1" id="KW-0472">Membrane</keyword>
<comment type="caution">
    <text evidence="2">The sequence shown here is derived from an EMBL/GenBank/DDBJ whole genome shotgun (WGS) entry which is preliminary data.</text>
</comment>
<dbReference type="GeneID" id="33555116"/>
<reference evidence="2 3" key="1">
    <citation type="submission" date="2017-03" db="EMBL/GenBank/DDBJ databases">
        <title>Widespread Adenine N6-methylation of Active Genes in Fungi.</title>
        <authorList>
            <consortium name="DOE Joint Genome Institute"/>
            <person name="Mondo S.J."/>
            <person name="Dannebaum R.O."/>
            <person name="Kuo R.C."/>
            <person name="Louie K.B."/>
            <person name="Bewick A.J."/>
            <person name="Labutti K."/>
            <person name="Haridas S."/>
            <person name="Kuo A."/>
            <person name="Salamov A."/>
            <person name="Ahrendt S.R."/>
            <person name="Lau R."/>
            <person name="Bowen B.P."/>
            <person name="Lipzen A."/>
            <person name="Sullivan W."/>
            <person name="Andreopoulos W.B."/>
            <person name="Clum A."/>
            <person name="Lindquist E."/>
            <person name="Daum C."/>
            <person name="Northen T.R."/>
            <person name="Ramamoorthy G."/>
            <person name="Schmitz R.J."/>
            <person name="Gryganskyi A."/>
            <person name="Culley D."/>
            <person name="Magnuson J."/>
            <person name="James T.Y."/>
            <person name="O'Malley M.A."/>
            <person name="Stajich J.E."/>
            <person name="Spatafora J.W."/>
            <person name="Visel A."/>
            <person name="Grigoriev I.V."/>
        </authorList>
    </citation>
    <scope>NUCLEOTIDE SEQUENCE [LARGE SCALE GENOMIC DNA]</scope>
    <source>
        <strain evidence="2 3">NRRL Y-17943</strain>
    </source>
</reference>
<feature type="transmembrane region" description="Helical" evidence="1">
    <location>
        <begin position="64"/>
        <end position="83"/>
    </location>
</feature>
<evidence type="ECO:0000313" key="2">
    <source>
        <dbReference type="EMBL" id="ORX38555.1"/>
    </source>
</evidence>
<accession>A0A1Y1UN52</accession>
<keyword evidence="1" id="KW-1133">Transmembrane helix</keyword>
<keyword evidence="3" id="KW-1185">Reference proteome</keyword>
<evidence type="ECO:0000313" key="3">
    <source>
        <dbReference type="Proteomes" id="UP000193218"/>
    </source>
</evidence>
<gene>
    <name evidence="2" type="ORF">BD324DRAFT_578158</name>
</gene>
<dbReference type="STRING" id="4999.A0A1Y1UN52"/>
<dbReference type="InParanoid" id="A0A1Y1UN52"/>
<protein>
    <recommendedName>
        <fullName evidence="4">Late embryogenesis abundant protein LEA-2 subgroup domain-containing protein</fullName>
    </recommendedName>
</protein>
<evidence type="ECO:0008006" key="4">
    <source>
        <dbReference type="Google" id="ProtNLM"/>
    </source>
</evidence>
<dbReference type="AlphaFoldDB" id="A0A1Y1UN52"/>
<dbReference type="EMBL" id="NBSH01000004">
    <property type="protein sequence ID" value="ORX38555.1"/>
    <property type="molecule type" value="Genomic_DNA"/>
</dbReference>
<sequence>MSGFTARRVAISDEFARWQRGELHDMSRRGQSEVRKEKRTAAWRSWTRDQKGLCGARWLTRKTLVFVLFFFFVALAIILFITIPRAPSFTFYVTEPFTVNNGTIAFSRTPTNFSFAGNLNLFADSTPSYLPVHFSNIEATLYDLSTSEVIATGNYGNHVIPRQQNAPVVLPVEFSYSALNSSDPTWNNMYNACGHIWPGTNRTGLMLQLELRMSIIGLVTHPFSQTQISNVECPFELSSTSV</sequence>
<dbReference type="RefSeq" id="XP_021872477.1">
    <property type="nucleotide sequence ID" value="XM_022013308.1"/>
</dbReference>
<evidence type="ECO:0000256" key="1">
    <source>
        <dbReference type="SAM" id="Phobius"/>
    </source>
</evidence>